<gene>
    <name evidence="3" type="ORF">Q6348_12375</name>
</gene>
<dbReference type="Proteomes" id="UP001232536">
    <property type="component" value="Unassembled WGS sequence"/>
</dbReference>
<organism evidence="3 4">
    <name type="scientific">Actinotalea lenta</name>
    <dbReference type="NCBI Taxonomy" id="3064654"/>
    <lineage>
        <taxon>Bacteria</taxon>
        <taxon>Bacillati</taxon>
        <taxon>Actinomycetota</taxon>
        <taxon>Actinomycetes</taxon>
        <taxon>Micrococcales</taxon>
        <taxon>Cellulomonadaceae</taxon>
        <taxon>Actinotalea</taxon>
    </lineage>
</organism>
<dbReference type="EMBL" id="JAUQYP010000001">
    <property type="protein sequence ID" value="MDO8107992.1"/>
    <property type="molecule type" value="Genomic_DNA"/>
</dbReference>
<feature type="region of interest" description="Disordered" evidence="1">
    <location>
        <begin position="210"/>
        <end position="233"/>
    </location>
</feature>
<evidence type="ECO:0000256" key="2">
    <source>
        <dbReference type="SAM" id="Phobius"/>
    </source>
</evidence>
<keyword evidence="2" id="KW-1133">Transmembrane helix</keyword>
<feature type="transmembrane region" description="Helical" evidence="2">
    <location>
        <begin position="60"/>
        <end position="78"/>
    </location>
</feature>
<comment type="caution">
    <text evidence="3">The sequence shown here is derived from an EMBL/GenBank/DDBJ whole genome shotgun (WGS) entry which is preliminary data.</text>
</comment>
<evidence type="ECO:0000313" key="4">
    <source>
        <dbReference type="Proteomes" id="UP001232536"/>
    </source>
</evidence>
<feature type="compositionally biased region" description="Basic and acidic residues" evidence="1">
    <location>
        <begin position="219"/>
        <end position="233"/>
    </location>
</feature>
<reference evidence="3 4" key="1">
    <citation type="submission" date="2023-07" db="EMBL/GenBank/DDBJ databases">
        <title>Description of novel actinomycetes strains, isolated from tidal flat sediment.</title>
        <authorList>
            <person name="Lu C."/>
        </authorList>
    </citation>
    <scope>NUCLEOTIDE SEQUENCE [LARGE SCALE GENOMIC DNA]</scope>
    <source>
        <strain evidence="3 4">SYSU T00b441</strain>
    </source>
</reference>
<keyword evidence="2" id="KW-0812">Transmembrane</keyword>
<name>A0ABT9DAQ9_9CELL</name>
<dbReference type="RefSeq" id="WP_304601583.1">
    <property type="nucleotide sequence ID" value="NZ_JAUQYO010000001.1"/>
</dbReference>
<protein>
    <submittedName>
        <fullName evidence="3">DUF4191 domain-containing protein</fullName>
    </submittedName>
</protein>
<dbReference type="InterPro" id="IPR025445">
    <property type="entry name" value="DUF4191"/>
</dbReference>
<proteinExistence type="predicted"/>
<sequence>MARSTDQPEKVKKTRWYQQIWQVYQVTRRVDPAVTWWLLAVFVGTMAVALAIGFIVNQVIYLLVVGFPFALLAAMLVLSRRAEAGMYRSIEGQPGAALAALRYIRKGWEFPEEPVAMDPRTQDMVFRGVGRAGVVLVGEGPPRVGRLLEGERKKVARVLPNVPIHVLQAGNAEGQVPLRKLPRTVQRLKATLTKAETAEVTKRLRALGGMRMPIPKGVDPTRARPDRKGLRGR</sequence>
<evidence type="ECO:0000313" key="3">
    <source>
        <dbReference type="EMBL" id="MDO8107992.1"/>
    </source>
</evidence>
<accession>A0ABT9DAQ9</accession>
<feature type="transmembrane region" description="Helical" evidence="2">
    <location>
        <begin position="34"/>
        <end position="54"/>
    </location>
</feature>
<evidence type="ECO:0000256" key="1">
    <source>
        <dbReference type="SAM" id="MobiDB-lite"/>
    </source>
</evidence>
<keyword evidence="2" id="KW-0472">Membrane</keyword>
<keyword evidence="4" id="KW-1185">Reference proteome</keyword>
<dbReference type="Pfam" id="PF13829">
    <property type="entry name" value="DUF4191"/>
    <property type="match status" value="1"/>
</dbReference>